<feature type="chain" id="PRO_5002045375" evidence="1">
    <location>
        <begin position="26"/>
        <end position="54"/>
    </location>
</feature>
<evidence type="ECO:0000313" key="2">
    <source>
        <dbReference type="EMBL" id="JAD47008.1"/>
    </source>
</evidence>
<keyword evidence="1" id="KW-0732">Signal</keyword>
<organism evidence="2">
    <name type="scientific">Arundo donax</name>
    <name type="common">Giant reed</name>
    <name type="synonym">Donax arundinaceus</name>
    <dbReference type="NCBI Taxonomy" id="35708"/>
    <lineage>
        <taxon>Eukaryota</taxon>
        <taxon>Viridiplantae</taxon>
        <taxon>Streptophyta</taxon>
        <taxon>Embryophyta</taxon>
        <taxon>Tracheophyta</taxon>
        <taxon>Spermatophyta</taxon>
        <taxon>Magnoliopsida</taxon>
        <taxon>Liliopsida</taxon>
        <taxon>Poales</taxon>
        <taxon>Poaceae</taxon>
        <taxon>PACMAD clade</taxon>
        <taxon>Arundinoideae</taxon>
        <taxon>Arundineae</taxon>
        <taxon>Arundo</taxon>
    </lineage>
</organism>
<protein>
    <submittedName>
        <fullName evidence="2">Uncharacterized protein</fullName>
    </submittedName>
</protein>
<dbReference type="EMBL" id="GBRH01250887">
    <property type="protein sequence ID" value="JAD47008.1"/>
    <property type="molecule type" value="Transcribed_RNA"/>
</dbReference>
<accession>A0A0A9AAM8</accession>
<reference evidence="2" key="1">
    <citation type="submission" date="2014-09" db="EMBL/GenBank/DDBJ databases">
        <authorList>
            <person name="Magalhaes I.L.F."/>
            <person name="Oliveira U."/>
            <person name="Santos F.R."/>
            <person name="Vidigal T.H.D.A."/>
            <person name="Brescovit A.D."/>
            <person name="Santos A.J."/>
        </authorList>
    </citation>
    <scope>NUCLEOTIDE SEQUENCE</scope>
    <source>
        <tissue evidence="2">Shoot tissue taken approximately 20 cm above the soil surface</tissue>
    </source>
</reference>
<evidence type="ECO:0000256" key="1">
    <source>
        <dbReference type="SAM" id="SignalP"/>
    </source>
</evidence>
<sequence>MCSIFQLPLLFFVLIFILCTQLSLGGVRVRKTDFEKFVGPWAVAGDCMGHPRIS</sequence>
<feature type="signal peptide" evidence="1">
    <location>
        <begin position="1"/>
        <end position="25"/>
    </location>
</feature>
<proteinExistence type="predicted"/>
<dbReference type="AlphaFoldDB" id="A0A0A9AAM8"/>
<name>A0A0A9AAM8_ARUDO</name>
<reference evidence="2" key="2">
    <citation type="journal article" date="2015" name="Data Brief">
        <title>Shoot transcriptome of the giant reed, Arundo donax.</title>
        <authorList>
            <person name="Barrero R.A."/>
            <person name="Guerrero F.D."/>
            <person name="Moolhuijzen P."/>
            <person name="Goolsby J.A."/>
            <person name="Tidwell J."/>
            <person name="Bellgard S.E."/>
            <person name="Bellgard M.I."/>
        </authorList>
    </citation>
    <scope>NUCLEOTIDE SEQUENCE</scope>
    <source>
        <tissue evidence="2">Shoot tissue taken approximately 20 cm above the soil surface</tissue>
    </source>
</reference>